<dbReference type="Gene3D" id="3.40.50.450">
    <property type="match status" value="1"/>
</dbReference>
<gene>
    <name evidence="1" type="ORF">A2818_02745</name>
</gene>
<sequence>MAMKIIVTHSSGFNFKEELYRPIRSSVLNTEHNFYLPQETGKEKITKEMVRNSDLIFAEVSYPSTGQGIELGWANIFNTPIVCFYKSGTKPSNALQHITNTFIEYLDERDLVDKLTNFLKNTFK</sequence>
<dbReference type="Proteomes" id="UP000177602">
    <property type="component" value="Unassembled WGS sequence"/>
</dbReference>
<evidence type="ECO:0000313" key="1">
    <source>
        <dbReference type="EMBL" id="OGI62726.1"/>
    </source>
</evidence>
<comment type="caution">
    <text evidence="1">The sequence shown here is derived from an EMBL/GenBank/DDBJ whole genome shotgun (WGS) entry which is preliminary data.</text>
</comment>
<proteinExistence type="predicted"/>
<dbReference type="EMBL" id="MFTN01000022">
    <property type="protein sequence ID" value="OGI62726.1"/>
    <property type="molecule type" value="Genomic_DNA"/>
</dbReference>
<name>A0A1F6UZQ9_9BACT</name>
<accession>A0A1F6UZQ9</accession>
<reference evidence="1 2" key="1">
    <citation type="journal article" date="2016" name="Nat. Commun.">
        <title>Thousands of microbial genomes shed light on interconnected biogeochemical processes in an aquifer system.</title>
        <authorList>
            <person name="Anantharaman K."/>
            <person name="Brown C.T."/>
            <person name="Hug L.A."/>
            <person name="Sharon I."/>
            <person name="Castelle C.J."/>
            <person name="Probst A.J."/>
            <person name="Thomas B.C."/>
            <person name="Singh A."/>
            <person name="Wilkins M.J."/>
            <person name="Karaoz U."/>
            <person name="Brodie E.L."/>
            <person name="Williams K.H."/>
            <person name="Hubbard S.S."/>
            <person name="Banfield J.F."/>
        </authorList>
    </citation>
    <scope>NUCLEOTIDE SEQUENCE [LARGE SCALE GENOMIC DNA]</scope>
</reference>
<protein>
    <recommendedName>
        <fullName evidence="3">2'-deoxynucleoside 5'-phosphate N-hydrolase 1</fullName>
    </recommendedName>
</protein>
<evidence type="ECO:0000313" key="2">
    <source>
        <dbReference type="Proteomes" id="UP000177602"/>
    </source>
</evidence>
<evidence type="ECO:0008006" key="3">
    <source>
        <dbReference type="Google" id="ProtNLM"/>
    </source>
</evidence>
<dbReference type="SUPFAM" id="SSF52309">
    <property type="entry name" value="N-(deoxy)ribosyltransferase-like"/>
    <property type="match status" value="1"/>
</dbReference>
<organism evidence="1 2">
    <name type="scientific">Candidatus Nomurabacteria bacterium RIFCSPHIGHO2_01_FULL_40_12</name>
    <dbReference type="NCBI Taxonomy" id="1801737"/>
    <lineage>
        <taxon>Bacteria</taxon>
        <taxon>Candidatus Nomuraibacteriota</taxon>
    </lineage>
</organism>
<dbReference type="AlphaFoldDB" id="A0A1F6UZQ9"/>